<keyword evidence="2" id="KW-0808">Transferase</keyword>
<dbReference type="GO" id="GO:0032259">
    <property type="term" value="P:methylation"/>
    <property type="evidence" value="ECO:0007669"/>
    <property type="project" value="UniProtKB-KW"/>
</dbReference>
<evidence type="ECO:0000313" key="3">
    <source>
        <dbReference type="Proteomes" id="UP001595818"/>
    </source>
</evidence>
<dbReference type="PANTHER" id="PTHR12843:SF5">
    <property type="entry name" value="EEF1A LYSINE METHYLTRANSFERASE 2"/>
    <property type="match status" value="1"/>
</dbReference>
<dbReference type="Gene3D" id="3.40.50.150">
    <property type="entry name" value="Vaccinia Virus protein VP39"/>
    <property type="match status" value="1"/>
</dbReference>
<gene>
    <name evidence="2" type="ORF">ACFPFU_07045</name>
</gene>
<keyword evidence="3" id="KW-1185">Reference proteome</keyword>
<keyword evidence="2" id="KW-0489">Methyltransferase</keyword>
<comment type="caution">
    <text evidence="2">The sequence shown here is derived from an EMBL/GenBank/DDBJ whole genome shotgun (WGS) entry which is preliminary data.</text>
</comment>
<dbReference type="GO" id="GO:0008168">
    <property type="term" value="F:methyltransferase activity"/>
    <property type="evidence" value="ECO:0007669"/>
    <property type="project" value="UniProtKB-KW"/>
</dbReference>
<reference evidence="3" key="1">
    <citation type="journal article" date="2019" name="Int. J. Syst. Evol. Microbiol.">
        <title>The Global Catalogue of Microorganisms (GCM) 10K type strain sequencing project: providing services to taxonomists for standard genome sequencing and annotation.</title>
        <authorList>
            <consortium name="The Broad Institute Genomics Platform"/>
            <consortium name="The Broad Institute Genome Sequencing Center for Infectious Disease"/>
            <person name="Wu L."/>
            <person name="Ma J."/>
        </authorList>
    </citation>
    <scope>NUCLEOTIDE SEQUENCE [LARGE SCALE GENOMIC DNA]</scope>
    <source>
        <strain evidence="3">CGMCC 4.7466</strain>
    </source>
</reference>
<dbReference type="RefSeq" id="WP_377062896.1">
    <property type="nucleotide sequence ID" value="NZ_JBHSJJ010000003.1"/>
</dbReference>
<feature type="domain" description="Methyltransferase type 12" evidence="1">
    <location>
        <begin position="48"/>
        <end position="144"/>
    </location>
</feature>
<dbReference type="Pfam" id="PF08242">
    <property type="entry name" value="Methyltransf_12"/>
    <property type="match status" value="1"/>
</dbReference>
<evidence type="ECO:0000313" key="2">
    <source>
        <dbReference type="EMBL" id="MFC4871436.1"/>
    </source>
</evidence>
<dbReference type="SUPFAM" id="SSF53335">
    <property type="entry name" value="S-adenosyl-L-methionine-dependent methyltransferases"/>
    <property type="match status" value="1"/>
</dbReference>
<proteinExistence type="predicted"/>
<dbReference type="PANTHER" id="PTHR12843">
    <property type="entry name" value="PROTEIN-LYSINE N-METHYLTRANSFERASE METTL10"/>
    <property type="match status" value="1"/>
</dbReference>
<accession>A0ABV9SYL5</accession>
<sequence length="208" mass="24236">MKKLDVKCYWENVYHTKEFAQMSWYQKVPTDSLIFFQKMAIPKNARIIDVGGGDSYLVDYLLTTGYRNVSVLDIASKALEKAQKRLGQWADRVTWINADINLYQPTQTYDVWHDRATFHFLLEEGLVHRYVEQTRRALSTDGLLFIGTFSEKGQAHCSGLPVRQYAKEKLAEVFQPYFQEMDSFNTDHFTPSGKVQSYSFCTLRKKTE</sequence>
<dbReference type="InterPro" id="IPR013217">
    <property type="entry name" value="Methyltransf_12"/>
</dbReference>
<organism evidence="2 3">
    <name type="scientific">Negadavirga shengliensis</name>
    <dbReference type="NCBI Taxonomy" id="1389218"/>
    <lineage>
        <taxon>Bacteria</taxon>
        <taxon>Pseudomonadati</taxon>
        <taxon>Bacteroidota</taxon>
        <taxon>Cytophagia</taxon>
        <taxon>Cytophagales</taxon>
        <taxon>Cyclobacteriaceae</taxon>
        <taxon>Negadavirga</taxon>
    </lineage>
</organism>
<evidence type="ECO:0000259" key="1">
    <source>
        <dbReference type="Pfam" id="PF08242"/>
    </source>
</evidence>
<dbReference type="EMBL" id="JBHSJJ010000003">
    <property type="protein sequence ID" value="MFC4871436.1"/>
    <property type="molecule type" value="Genomic_DNA"/>
</dbReference>
<protein>
    <submittedName>
        <fullName evidence="2">Class I SAM-dependent methyltransferase</fullName>
    </submittedName>
</protein>
<name>A0ABV9SYL5_9BACT</name>
<dbReference type="InterPro" id="IPR029063">
    <property type="entry name" value="SAM-dependent_MTases_sf"/>
</dbReference>
<dbReference type="Proteomes" id="UP001595818">
    <property type="component" value="Unassembled WGS sequence"/>
</dbReference>
<dbReference type="CDD" id="cd02440">
    <property type="entry name" value="AdoMet_MTases"/>
    <property type="match status" value="1"/>
</dbReference>